<evidence type="ECO:0000259" key="12">
    <source>
        <dbReference type="Pfam" id="PF13609"/>
    </source>
</evidence>
<reference evidence="13 14" key="1">
    <citation type="submission" date="2020-04" db="EMBL/GenBank/DDBJ databases">
        <authorList>
            <person name="De Canck E."/>
        </authorList>
    </citation>
    <scope>NUCLEOTIDE SEQUENCE [LARGE SCALE GENOMIC DNA]</scope>
    <source>
        <strain evidence="13 14">LMG 26858</strain>
    </source>
</reference>
<dbReference type="GO" id="GO:0046930">
    <property type="term" value="C:pore complex"/>
    <property type="evidence" value="ECO:0007669"/>
    <property type="project" value="UniProtKB-KW"/>
</dbReference>
<gene>
    <name evidence="13" type="ORF">LMG26858_02961</name>
</gene>
<dbReference type="GO" id="GO:0006811">
    <property type="term" value="P:monoatomic ion transport"/>
    <property type="evidence" value="ECO:0007669"/>
    <property type="project" value="UniProtKB-KW"/>
</dbReference>
<keyword evidence="5" id="KW-0812">Transmembrane</keyword>
<dbReference type="InterPro" id="IPR050298">
    <property type="entry name" value="Gram-neg_bact_OMP"/>
</dbReference>
<dbReference type="Proteomes" id="UP000494117">
    <property type="component" value="Unassembled WGS sequence"/>
</dbReference>
<evidence type="ECO:0000256" key="11">
    <source>
        <dbReference type="SAM" id="SignalP"/>
    </source>
</evidence>
<evidence type="ECO:0000256" key="10">
    <source>
        <dbReference type="ARBA" id="ARBA00023237"/>
    </source>
</evidence>
<dbReference type="Gene3D" id="2.40.160.10">
    <property type="entry name" value="Porin"/>
    <property type="match status" value="1"/>
</dbReference>
<dbReference type="GO" id="GO:0015288">
    <property type="term" value="F:porin activity"/>
    <property type="evidence" value="ECO:0007669"/>
    <property type="project" value="UniProtKB-KW"/>
</dbReference>
<dbReference type="Pfam" id="PF13609">
    <property type="entry name" value="Porin_4"/>
    <property type="match status" value="1"/>
</dbReference>
<keyword evidence="9" id="KW-0472">Membrane</keyword>
<dbReference type="InterPro" id="IPR033900">
    <property type="entry name" value="Gram_neg_porin_domain"/>
</dbReference>
<evidence type="ECO:0000256" key="6">
    <source>
        <dbReference type="ARBA" id="ARBA00022729"/>
    </source>
</evidence>
<evidence type="ECO:0000256" key="1">
    <source>
        <dbReference type="ARBA" id="ARBA00004571"/>
    </source>
</evidence>
<dbReference type="GO" id="GO:0009279">
    <property type="term" value="C:cell outer membrane"/>
    <property type="evidence" value="ECO:0007669"/>
    <property type="project" value="UniProtKB-SubCell"/>
</dbReference>
<evidence type="ECO:0000256" key="5">
    <source>
        <dbReference type="ARBA" id="ARBA00022692"/>
    </source>
</evidence>
<dbReference type="InterPro" id="IPR023614">
    <property type="entry name" value="Porin_dom_sf"/>
</dbReference>
<evidence type="ECO:0000256" key="9">
    <source>
        <dbReference type="ARBA" id="ARBA00023136"/>
    </source>
</evidence>
<proteinExistence type="predicted"/>
<dbReference type="CDD" id="cd00342">
    <property type="entry name" value="gram_neg_porins"/>
    <property type="match status" value="1"/>
</dbReference>
<evidence type="ECO:0000256" key="4">
    <source>
        <dbReference type="ARBA" id="ARBA00022452"/>
    </source>
</evidence>
<keyword evidence="10" id="KW-0998">Cell outer membrane</keyword>
<protein>
    <submittedName>
        <fullName evidence="13">Outer membrane porin protein</fullName>
    </submittedName>
</protein>
<dbReference type="AlphaFoldDB" id="A0A6S7D2H7"/>
<keyword evidence="6 11" id="KW-0732">Signal</keyword>
<keyword evidence="4" id="KW-1134">Transmembrane beta strand</keyword>
<comment type="subunit">
    <text evidence="2">Homotrimer.</text>
</comment>
<evidence type="ECO:0000256" key="2">
    <source>
        <dbReference type="ARBA" id="ARBA00011233"/>
    </source>
</evidence>
<evidence type="ECO:0000256" key="3">
    <source>
        <dbReference type="ARBA" id="ARBA00022448"/>
    </source>
</evidence>
<evidence type="ECO:0000256" key="7">
    <source>
        <dbReference type="ARBA" id="ARBA00023065"/>
    </source>
</evidence>
<accession>A0A6S7D2H7</accession>
<dbReference type="SUPFAM" id="SSF56935">
    <property type="entry name" value="Porins"/>
    <property type="match status" value="1"/>
</dbReference>
<comment type="subcellular location">
    <subcellularLocation>
        <location evidence="1">Cell outer membrane</location>
        <topology evidence="1">Multi-pass membrane protein</topology>
    </subcellularLocation>
</comment>
<organism evidence="13 14">
    <name type="scientific">Achromobacter anxifer</name>
    <dbReference type="NCBI Taxonomy" id="1287737"/>
    <lineage>
        <taxon>Bacteria</taxon>
        <taxon>Pseudomonadati</taxon>
        <taxon>Pseudomonadota</taxon>
        <taxon>Betaproteobacteria</taxon>
        <taxon>Burkholderiales</taxon>
        <taxon>Alcaligenaceae</taxon>
        <taxon>Achromobacter</taxon>
    </lineage>
</organism>
<keyword evidence="8" id="KW-0626">Porin</keyword>
<feature type="signal peptide" evidence="11">
    <location>
        <begin position="1"/>
        <end position="19"/>
    </location>
</feature>
<keyword evidence="14" id="KW-1185">Reference proteome</keyword>
<dbReference type="PRINTS" id="PR00184">
    <property type="entry name" value="NEISSPPORIN"/>
</dbReference>
<dbReference type="InterPro" id="IPR002299">
    <property type="entry name" value="Porin_Neis"/>
</dbReference>
<feature type="chain" id="PRO_5028837541" evidence="11">
    <location>
        <begin position="20"/>
        <end position="401"/>
    </location>
</feature>
<evidence type="ECO:0000313" key="14">
    <source>
        <dbReference type="Proteomes" id="UP000494117"/>
    </source>
</evidence>
<dbReference type="PANTHER" id="PTHR34501">
    <property type="entry name" value="PROTEIN YDDL-RELATED"/>
    <property type="match status" value="1"/>
</dbReference>
<keyword evidence="3" id="KW-0813">Transport</keyword>
<name>A0A6S7D2H7_9BURK</name>
<evidence type="ECO:0000313" key="13">
    <source>
        <dbReference type="EMBL" id="CAB3875686.1"/>
    </source>
</evidence>
<dbReference type="PANTHER" id="PTHR34501:SF9">
    <property type="entry name" value="MAJOR OUTER MEMBRANE PROTEIN P.IA"/>
    <property type="match status" value="1"/>
</dbReference>
<dbReference type="RefSeq" id="WP_175207793.1">
    <property type="nucleotide sequence ID" value="NZ_CADILG010000020.1"/>
</dbReference>
<dbReference type="EMBL" id="CADILG010000020">
    <property type="protein sequence ID" value="CAB3875686.1"/>
    <property type="molecule type" value="Genomic_DNA"/>
</dbReference>
<keyword evidence="7" id="KW-0406">Ion transport</keyword>
<feature type="domain" description="Porin" evidence="12">
    <location>
        <begin position="9"/>
        <end position="348"/>
    </location>
</feature>
<evidence type="ECO:0000256" key="8">
    <source>
        <dbReference type="ARBA" id="ARBA00023114"/>
    </source>
</evidence>
<sequence length="401" mass="42008">MKKIGLYLSLLIAIPQAFAAQSSVELYGMLDSGLTYVSGGGNGSSIHADICGPQGCNRFGLRGREDLGDGVSTVFVLENGFNLQNGKLGQGGLLFGRQAYVGFASERYGVLTLGRQYDSLSDTVGMFPSSNNFATGYGSHFGDLNNLNQSIRINNAVKYVSPDANGLRLHSMYSFGGKTGDFAANRSWALAGSYASGPLAMAVGYLDIHPPATRPNGTGGVYESNGNYVGALGQYVGLQDADAMKVLGVGASYQLGAATVGLTYARTLLRNSQYFVVNGFPGAGNGGDFTMDSYEVMTTYRLTPALSFGVAYIYNVGRADYQKLKPKFHQVNFGASYALSKRTELYSAVILQKAGGDGIAPVLGAGGVVVGRSAIAEIPGAGADSGSSRQALVTMGFSHKF</sequence>